<reference evidence="3" key="1">
    <citation type="submission" date="2023-07" db="EMBL/GenBank/DDBJ databases">
        <authorList>
            <person name="Kim M.K."/>
        </authorList>
    </citation>
    <scope>NUCLEOTIDE SEQUENCE</scope>
    <source>
        <strain evidence="3">CA1-15</strain>
    </source>
</reference>
<feature type="region of interest" description="Disordered" evidence="1">
    <location>
        <begin position="291"/>
        <end position="310"/>
    </location>
</feature>
<feature type="transmembrane region" description="Helical" evidence="2">
    <location>
        <begin position="27"/>
        <end position="47"/>
    </location>
</feature>
<comment type="caution">
    <text evidence="3">The sequence shown here is derived from an EMBL/GenBank/DDBJ whole genome shotgun (WGS) entry which is preliminary data.</text>
</comment>
<dbReference type="EMBL" id="JAUQSZ010000002">
    <property type="protein sequence ID" value="MDO7841544.1"/>
    <property type="molecule type" value="Genomic_DNA"/>
</dbReference>
<evidence type="ECO:0000313" key="4">
    <source>
        <dbReference type="Proteomes" id="UP001176468"/>
    </source>
</evidence>
<gene>
    <name evidence="3" type="ORF">Q5H94_04350</name>
</gene>
<evidence type="ECO:0000313" key="3">
    <source>
        <dbReference type="EMBL" id="MDO7841544.1"/>
    </source>
</evidence>
<dbReference type="Proteomes" id="UP001176468">
    <property type="component" value="Unassembled WGS sequence"/>
</dbReference>
<organism evidence="3 4">
    <name type="scientific">Sphingomonas immobilis</name>
    <dbReference type="NCBI Taxonomy" id="3063997"/>
    <lineage>
        <taxon>Bacteria</taxon>
        <taxon>Pseudomonadati</taxon>
        <taxon>Pseudomonadota</taxon>
        <taxon>Alphaproteobacteria</taxon>
        <taxon>Sphingomonadales</taxon>
        <taxon>Sphingomonadaceae</taxon>
        <taxon>Sphingomonas</taxon>
    </lineage>
</organism>
<keyword evidence="2" id="KW-0472">Membrane</keyword>
<dbReference type="RefSeq" id="WP_304559989.1">
    <property type="nucleotide sequence ID" value="NZ_JAUQSZ010000002.1"/>
</dbReference>
<keyword evidence="4" id="KW-1185">Reference proteome</keyword>
<feature type="compositionally biased region" description="Pro residues" evidence="1">
    <location>
        <begin position="296"/>
        <end position="310"/>
    </location>
</feature>
<evidence type="ECO:0000256" key="1">
    <source>
        <dbReference type="SAM" id="MobiDB-lite"/>
    </source>
</evidence>
<keyword evidence="2" id="KW-1133">Transmembrane helix</keyword>
<evidence type="ECO:0008006" key="5">
    <source>
        <dbReference type="Google" id="ProtNLM"/>
    </source>
</evidence>
<sequence>MDQDPPIELSTGVPIEVAARRKPRWPIFAVLALVLILIGAAAAYFAIRHFDLAPAPKVATLTLPVTPGASGPQAPVVIVPSKGTSQSATIDLDALSNRETALAAQLNALEGRTAGVSADAQAAAGNATRAEGMLIAFAARRALDRGTSLGFIEGRLRDRFGGAQGQAVATIVQAARQPVTLEDLRGGLEAVAPSLVTGGLSGGFFTSLQRELSSLVVLHNADAPSPLPGERLARARRLLEIGQVEAALAEVAHLPGAAGATRWTDAAKRYIETRRALDIIETAALLGQAAGSVATPAPPPAPAPSPTPRP</sequence>
<name>A0ABT8ZVE7_9SPHN</name>
<protein>
    <recommendedName>
        <fullName evidence="5">Inner membrane protein</fullName>
    </recommendedName>
</protein>
<evidence type="ECO:0000256" key="2">
    <source>
        <dbReference type="SAM" id="Phobius"/>
    </source>
</evidence>
<accession>A0ABT8ZVE7</accession>
<keyword evidence="2" id="KW-0812">Transmembrane</keyword>
<proteinExistence type="predicted"/>